<dbReference type="EMBL" id="GL732536">
    <property type="protein sequence ID" value="EFX83583.1"/>
    <property type="molecule type" value="Genomic_DNA"/>
</dbReference>
<dbReference type="GO" id="GO:0031625">
    <property type="term" value="F:ubiquitin protein ligase binding"/>
    <property type="evidence" value="ECO:0000318"/>
    <property type="project" value="GO_Central"/>
</dbReference>
<accession>E9G9K7</accession>
<dbReference type="GO" id="GO:0043161">
    <property type="term" value="P:proteasome-mediated ubiquitin-dependent protein catabolic process"/>
    <property type="evidence" value="ECO:0000318"/>
    <property type="project" value="GO_Central"/>
</dbReference>
<reference evidence="2 3" key="1">
    <citation type="journal article" date="2011" name="Science">
        <title>The ecoresponsive genome of Daphnia pulex.</title>
        <authorList>
            <person name="Colbourne J.K."/>
            <person name="Pfrender M.E."/>
            <person name="Gilbert D."/>
            <person name="Thomas W.K."/>
            <person name="Tucker A."/>
            <person name="Oakley T.H."/>
            <person name="Tokishita S."/>
            <person name="Aerts A."/>
            <person name="Arnold G.J."/>
            <person name="Basu M.K."/>
            <person name="Bauer D.J."/>
            <person name="Caceres C.E."/>
            <person name="Carmel L."/>
            <person name="Casola C."/>
            <person name="Choi J.H."/>
            <person name="Detter J.C."/>
            <person name="Dong Q."/>
            <person name="Dusheyko S."/>
            <person name="Eads B.D."/>
            <person name="Frohlich T."/>
            <person name="Geiler-Samerotte K.A."/>
            <person name="Gerlach D."/>
            <person name="Hatcher P."/>
            <person name="Jogdeo S."/>
            <person name="Krijgsveld J."/>
            <person name="Kriventseva E.V."/>
            <person name="Kultz D."/>
            <person name="Laforsch C."/>
            <person name="Lindquist E."/>
            <person name="Lopez J."/>
            <person name="Manak J.R."/>
            <person name="Muller J."/>
            <person name="Pangilinan J."/>
            <person name="Patwardhan R.P."/>
            <person name="Pitluck S."/>
            <person name="Pritham E.J."/>
            <person name="Rechtsteiner A."/>
            <person name="Rho M."/>
            <person name="Rogozin I.B."/>
            <person name="Sakarya O."/>
            <person name="Salamov A."/>
            <person name="Schaack S."/>
            <person name="Shapiro H."/>
            <person name="Shiga Y."/>
            <person name="Skalitzky C."/>
            <person name="Smith Z."/>
            <person name="Souvorov A."/>
            <person name="Sung W."/>
            <person name="Tang Z."/>
            <person name="Tsuchiya D."/>
            <person name="Tu H."/>
            <person name="Vos H."/>
            <person name="Wang M."/>
            <person name="Wolf Y.I."/>
            <person name="Yamagata H."/>
            <person name="Yamada T."/>
            <person name="Ye Y."/>
            <person name="Shaw J.R."/>
            <person name="Andrews J."/>
            <person name="Crease T.J."/>
            <person name="Tang H."/>
            <person name="Lucas S.M."/>
            <person name="Robertson H.M."/>
            <person name="Bork P."/>
            <person name="Koonin E.V."/>
            <person name="Zdobnov E.M."/>
            <person name="Grigoriev I.V."/>
            <person name="Lynch M."/>
            <person name="Boore J.L."/>
        </authorList>
    </citation>
    <scope>NUCLEOTIDE SEQUENCE [LARGE SCALE GENOMIC DNA]</scope>
</reference>
<dbReference type="InParanoid" id="E9G9K7"/>
<dbReference type="InterPro" id="IPR000210">
    <property type="entry name" value="BTB/POZ_dom"/>
</dbReference>
<dbReference type="GO" id="GO:0005737">
    <property type="term" value="C:cytoplasm"/>
    <property type="evidence" value="ECO:0000318"/>
    <property type="project" value="GO_Central"/>
</dbReference>
<keyword evidence="3" id="KW-1185">Reference proteome</keyword>
<dbReference type="PANTHER" id="PTHR24413">
    <property type="entry name" value="SPECKLE-TYPE POZ PROTEIN"/>
    <property type="match status" value="1"/>
</dbReference>
<sequence length="103" mass="11540">GQSVGAHIVIFSAGRPVFSAMFQSGLLESKSRIVVIIDHIEFDVFRQLLIYLYTGMTPKVTEESITQLLFVASDKYGVEALKYECVNVLKTLLKIKNAILNLF</sequence>
<dbReference type="GO" id="GO:0030162">
    <property type="term" value="P:regulation of proteolysis"/>
    <property type="evidence" value="ECO:0000318"/>
    <property type="project" value="GO_Central"/>
</dbReference>
<organism evidence="2 3">
    <name type="scientific">Daphnia pulex</name>
    <name type="common">Water flea</name>
    <dbReference type="NCBI Taxonomy" id="6669"/>
    <lineage>
        <taxon>Eukaryota</taxon>
        <taxon>Metazoa</taxon>
        <taxon>Ecdysozoa</taxon>
        <taxon>Arthropoda</taxon>
        <taxon>Crustacea</taxon>
        <taxon>Branchiopoda</taxon>
        <taxon>Diplostraca</taxon>
        <taxon>Cladocera</taxon>
        <taxon>Anomopoda</taxon>
        <taxon>Daphniidae</taxon>
        <taxon>Daphnia</taxon>
    </lineage>
</organism>
<evidence type="ECO:0000313" key="2">
    <source>
        <dbReference type="EMBL" id="EFX83583.1"/>
    </source>
</evidence>
<dbReference type="eggNOG" id="KOG1987">
    <property type="taxonomic scope" value="Eukaryota"/>
</dbReference>
<dbReference type="AlphaFoldDB" id="E9G9K7"/>
<dbReference type="PROSITE" id="PS50097">
    <property type="entry name" value="BTB"/>
    <property type="match status" value="1"/>
</dbReference>
<dbReference type="KEGG" id="dpx:DAPPUDRAFT_27395"/>
<dbReference type="Proteomes" id="UP000000305">
    <property type="component" value="Unassembled WGS sequence"/>
</dbReference>
<evidence type="ECO:0000313" key="3">
    <source>
        <dbReference type="Proteomes" id="UP000000305"/>
    </source>
</evidence>
<name>E9G9K7_DAPPU</name>
<evidence type="ECO:0000259" key="1">
    <source>
        <dbReference type="PROSITE" id="PS50097"/>
    </source>
</evidence>
<dbReference type="PhylomeDB" id="E9G9K7"/>
<dbReference type="InterPro" id="IPR011333">
    <property type="entry name" value="SKP1/BTB/POZ_sf"/>
</dbReference>
<dbReference type="OrthoDB" id="6359816at2759"/>
<protein>
    <recommendedName>
        <fullName evidence="1">BTB domain-containing protein</fullName>
    </recommendedName>
</protein>
<dbReference type="SUPFAM" id="SSF54695">
    <property type="entry name" value="POZ domain"/>
    <property type="match status" value="1"/>
</dbReference>
<dbReference type="HOGENOM" id="CLU_004253_9_3_1"/>
<proteinExistence type="predicted"/>
<gene>
    <name evidence="2" type="ORF">DAPPUDRAFT_27395</name>
</gene>
<dbReference type="GO" id="GO:0005634">
    <property type="term" value="C:nucleus"/>
    <property type="evidence" value="ECO:0000318"/>
    <property type="project" value="GO_Central"/>
</dbReference>
<feature type="non-terminal residue" evidence="2">
    <location>
        <position position="103"/>
    </location>
</feature>
<feature type="domain" description="BTB" evidence="1">
    <location>
        <begin position="1"/>
        <end position="55"/>
    </location>
</feature>
<feature type="non-terminal residue" evidence="2">
    <location>
        <position position="1"/>
    </location>
</feature>
<dbReference type="Gene3D" id="3.30.710.10">
    <property type="entry name" value="Potassium Channel Kv1.1, Chain A"/>
    <property type="match status" value="1"/>
</dbReference>
<dbReference type="Pfam" id="PF00651">
    <property type="entry name" value="BTB"/>
    <property type="match status" value="1"/>
</dbReference>